<sequence length="152" mass="16666">MNTIGIRAKPGGVTFAVLDAQDRRIANVETIKLPKALLTPDALKYIRNNILDIIREYEISRAGLRVTESTAQTLSVSRIEIEGVIQEAFASSSLNSYYCGQISTIASRVGIARADFKPYVDGTKIFDGVENWNELRSEEREAVFAALGAVNA</sequence>
<dbReference type="RefSeq" id="WP_377341524.1">
    <property type="nucleotide sequence ID" value="NZ_JALBWS010000010.1"/>
</dbReference>
<keyword evidence="2" id="KW-1185">Reference proteome</keyword>
<comment type="caution">
    <text evidence="1">The sequence shown here is derived from an EMBL/GenBank/DDBJ whole genome shotgun (WGS) entry which is preliminary data.</text>
</comment>
<protein>
    <submittedName>
        <fullName evidence="1">Uncharacterized protein</fullName>
    </submittedName>
</protein>
<evidence type="ECO:0000313" key="2">
    <source>
        <dbReference type="Proteomes" id="UP001596018"/>
    </source>
</evidence>
<reference evidence="2" key="1">
    <citation type="journal article" date="2019" name="Int. J. Syst. Evol. Microbiol.">
        <title>The Global Catalogue of Microorganisms (GCM) 10K type strain sequencing project: providing services to taxonomists for standard genome sequencing and annotation.</title>
        <authorList>
            <consortium name="The Broad Institute Genomics Platform"/>
            <consortium name="The Broad Institute Genome Sequencing Center for Infectious Disease"/>
            <person name="Wu L."/>
            <person name="Ma J."/>
        </authorList>
    </citation>
    <scope>NUCLEOTIDE SEQUENCE [LARGE SCALE GENOMIC DNA]</scope>
    <source>
        <strain evidence="2">KACC 12822</strain>
    </source>
</reference>
<accession>A0ABW0JY41</accession>
<evidence type="ECO:0000313" key="1">
    <source>
        <dbReference type="EMBL" id="MFC5441083.1"/>
    </source>
</evidence>
<proteinExistence type="predicted"/>
<dbReference type="Proteomes" id="UP001596018">
    <property type="component" value="Unassembled WGS sequence"/>
</dbReference>
<organism evidence="1 2">
    <name type="scientific">Rhodanobacter ginsenosidimutans</name>
    <dbReference type="NCBI Taxonomy" id="490571"/>
    <lineage>
        <taxon>Bacteria</taxon>
        <taxon>Pseudomonadati</taxon>
        <taxon>Pseudomonadota</taxon>
        <taxon>Gammaproteobacteria</taxon>
        <taxon>Lysobacterales</taxon>
        <taxon>Rhodanobacteraceae</taxon>
        <taxon>Rhodanobacter</taxon>
    </lineage>
</organism>
<dbReference type="EMBL" id="JBHSMM010000004">
    <property type="protein sequence ID" value="MFC5441083.1"/>
    <property type="molecule type" value="Genomic_DNA"/>
</dbReference>
<gene>
    <name evidence="1" type="ORF">ACFPK0_13735</name>
</gene>
<name>A0ABW0JY41_9GAMM</name>